<feature type="compositionally biased region" description="Basic and acidic residues" evidence="1">
    <location>
        <begin position="79"/>
        <end position="92"/>
    </location>
</feature>
<name>A0A5N5NQD5_9ROSI</name>
<evidence type="ECO:0000313" key="3">
    <source>
        <dbReference type="Proteomes" id="UP000326939"/>
    </source>
</evidence>
<feature type="compositionally biased region" description="Polar residues" evidence="1">
    <location>
        <begin position="45"/>
        <end position="55"/>
    </location>
</feature>
<protein>
    <submittedName>
        <fullName evidence="2">Uncharacterized protein</fullName>
    </submittedName>
</protein>
<accession>A0A5N5NQD5</accession>
<gene>
    <name evidence="2" type="ORF">DKX38_002239</name>
</gene>
<feature type="compositionally biased region" description="Low complexity" evidence="1">
    <location>
        <begin position="56"/>
        <end position="70"/>
    </location>
</feature>
<dbReference type="AlphaFoldDB" id="A0A5N5NQD5"/>
<dbReference type="EMBL" id="VDCV01000002">
    <property type="protein sequence ID" value="KAB5568446.1"/>
    <property type="molecule type" value="Genomic_DNA"/>
</dbReference>
<organism evidence="2 3">
    <name type="scientific">Salix brachista</name>
    <dbReference type="NCBI Taxonomy" id="2182728"/>
    <lineage>
        <taxon>Eukaryota</taxon>
        <taxon>Viridiplantae</taxon>
        <taxon>Streptophyta</taxon>
        <taxon>Embryophyta</taxon>
        <taxon>Tracheophyta</taxon>
        <taxon>Spermatophyta</taxon>
        <taxon>Magnoliopsida</taxon>
        <taxon>eudicotyledons</taxon>
        <taxon>Gunneridae</taxon>
        <taxon>Pentapetalae</taxon>
        <taxon>rosids</taxon>
        <taxon>fabids</taxon>
        <taxon>Malpighiales</taxon>
        <taxon>Salicaceae</taxon>
        <taxon>Saliceae</taxon>
        <taxon>Salix</taxon>
    </lineage>
</organism>
<sequence>MEYNDGFVSEEHRELARSASESADPLSVSPLQNSVHSRSPKNDKSPNSPRSPNRVGSSKGISSKGSPKKGSPLKHERHSHSSKDGRPKKGGEGGKGSWGGLLDVDDSHSLDPNNPNFDGSEKVSKGKKQMTIDLTPFRDQGIEDLVQAVTRQSHWVVRLFTFGHLSVDSVVDQFLDNYTIDSRGSSSDESSHDNTHGPSSSSKGVEDGKEGRRSNSWWALPIEDMNMDMDGLRQYKASLEILRSNVASRLKEMEERASLARDFIGLLDAH</sequence>
<feature type="region of interest" description="Disordered" evidence="1">
    <location>
        <begin position="1"/>
        <end position="128"/>
    </location>
</feature>
<feature type="region of interest" description="Disordered" evidence="1">
    <location>
        <begin position="182"/>
        <end position="212"/>
    </location>
</feature>
<evidence type="ECO:0000256" key="1">
    <source>
        <dbReference type="SAM" id="MobiDB-lite"/>
    </source>
</evidence>
<reference evidence="3" key="1">
    <citation type="journal article" date="2019" name="Gigascience">
        <title>De novo genome assembly of the endangered Acer yangbiense, a plant species with extremely small populations endemic to Yunnan Province, China.</title>
        <authorList>
            <person name="Yang J."/>
            <person name="Wariss H.M."/>
            <person name="Tao L."/>
            <person name="Zhang R."/>
            <person name="Yun Q."/>
            <person name="Hollingsworth P."/>
            <person name="Dao Z."/>
            <person name="Luo G."/>
            <person name="Guo H."/>
            <person name="Ma Y."/>
            <person name="Sun W."/>
        </authorList>
    </citation>
    <scope>NUCLEOTIDE SEQUENCE [LARGE SCALE GENOMIC DNA]</scope>
    <source>
        <strain evidence="3">cv. br00</strain>
    </source>
</reference>
<evidence type="ECO:0000313" key="2">
    <source>
        <dbReference type="EMBL" id="KAB5568446.1"/>
    </source>
</evidence>
<keyword evidence="3" id="KW-1185">Reference proteome</keyword>
<dbReference type="Proteomes" id="UP000326939">
    <property type="component" value="Chromosome 2"/>
</dbReference>
<comment type="caution">
    <text evidence="2">The sequence shown here is derived from an EMBL/GenBank/DDBJ whole genome shotgun (WGS) entry which is preliminary data.</text>
</comment>
<proteinExistence type="predicted"/>